<dbReference type="GeneID" id="87597442"/>
<protein>
    <submittedName>
        <fullName evidence="5">TetR family transcriptional regulator</fullName>
    </submittedName>
</protein>
<comment type="caution">
    <text evidence="5">The sequence shown here is derived from an EMBL/GenBank/DDBJ whole genome shotgun (WGS) entry which is preliminary data.</text>
</comment>
<feature type="domain" description="HTH tetR-type" evidence="4">
    <location>
        <begin position="5"/>
        <end position="65"/>
    </location>
</feature>
<dbReference type="EMBL" id="LILD01000001">
    <property type="protein sequence ID" value="KOO39201.1"/>
    <property type="molecule type" value="Genomic_DNA"/>
</dbReference>
<name>A0A0M0KJY6_ALKHA</name>
<evidence type="ECO:0000256" key="2">
    <source>
        <dbReference type="ARBA" id="ARBA00023125"/>
    </source>
</evidence>
<evidence type="ECO:0000259" key="4">
    <source>
        <dbReference type="PROSITE" id="PS50977"/>
    </source>
</evidence>
<dbReference type="AlphaFoldDB" id="A0A0M0KJY6"/>
<dbReference type="PATRIC" id="fig|136160.3.peg.2466"/>
<proteinExistence type="predicted"/>
<evidence type="ECO:0000256" key="1">
    <source>
        <dbReference type="ARBA" id="ARBA00022491"/>
    </source>
</evidence>
<dbReference type="PANTHER" id="PTHR43479">
    <property type="entry name" value="ACREF/ENVCD OPERON REPRESSOR-RELATED"/>
    <property type="match status" value="1"/>
</dbReference>
<feature type="DNA-binding region" description="H-T-H motif" evidence="3">
    <location>
        <begin position="28"/>
        <end position="47"/>
    </location>
</feature>
<dbReference type="SUPFAM" id="SSF46689">
    <property type="entry name" value="Homeodomain-like"/>
    <property type="match status" value="1"/>
</dbReference>
<reference evidence="5" key="1">
    <citation type="submission" date="2015-08" db="EMBL/GenBank/DDBJ databases">
        <title>Complete DNA Sequence of Pseudomonas syringae pv. actinidiae, the Causal Agent of Kiwifruit Canker Disease.</title>
        <authorList>
            <person name="Rikkerink E.H.A."/>
            <person name="Fineran P.C."/>
        </authorList>
    </citation>
    <scope>NUCLEOTIDE SEQUENCE</scope>
    <source>
        <strain evidence="5">DSM 13666</strain>
    </source>
</reference>
<dbReference type="InterPro" id="IPR009057">
    <property type="entry name" value="Homeodomain-like_sf"/>
</dbReference>
<sequence>MPHDIQARERILVAANKLFLKKGYEQVTVREIAREANCSHTSIYVYFEDKRKLLEALAKEPLVSLQESMAGALASTKYGAKEKLIRVSKMFFYFGLSYRNLYQAFLTYEADRVDTQETKWELNEQRLTLFNFLTKAVCGVFPTAGHRKVVDFSRMIYFLLHGMIMTYKDLEERVLSIAKRVFPIVTEAVLYLIKGVEEDETNTSIPSHL</sequence>
<dbReference type="Pfam" id="PF00440">
    <property type="entry name" value="TetR_N"/>
    <property type="match status" value="1"/>
</dbReference>
<evidence type="ECO:0000313" key="5">
    <source>
        <dbReference type="EMBL" id="KOO39201.1"/>
    </source>
</evidence>
<dbReference type="InterPro" id="IPR001647">
    <property type="entry name" value="HTH_TetR"/>
</dbReference>
<dbReference type="GO" id="GO:0003677">
    <property type="term" value="F:DNA binding"/>
    <property type="evidence" value="ECO:0007669"/>
    <property type="project" value="UniProtKB-UniRule"/>
</dbReference>
<dbReference type="PRINTS" id="PR00455">
    <property type="entry name" value="HTHTETR"/>
</dbReference>
<dbReference type="PROSITE" id="PS50977">
    <property type="entry name" value="HTH_TETR_2"/>
    <property type="match status" value="1"/>
</dbReference>
<dbReference type="RefSeq" id="WP_053431262.1">
    <property type="nucleotide sequence ID" value="NZ_CP040441.1"/>
</dbReference>
<dbReference type="InterPro" id="IPR050624">
    <property type="entry name" value="HTH-type_Tx_Regulator"/>
</dbReference>
<gene>
    <name evidence="5" type="ORF">AMD02_10385</name>
</gene>
<evidence type="ECO:0000256" key="3">
    <source>
        <dbReference type="PROSITE-ProRule" id="PRU00335"/>
    </source>
</evidence>
<accession>A0A0M0KJY6</accession>
<dbReference type="PANTHER" id="PTHR43479:SF11">
    <property type="entry name" value="ACREF_ENVCD OPERON REPRESSOR-RELATED"/>
    <property type="match status" value="1"/>
</dbReference>
<dbReference type="Gene3D" id="1.10.357.10">
    <property type="entry name" value="Tetracycline Repressor, domain 2"/>
    <property type="match status" value="1"/>
</dbReference>
<keyword evidence="2 3" id="KW-0238">DNA-binding</keyword>
<organism evidence="5">
    <name type="scientific">Halalkalibacterium halodurans</name>
    <name type="common">Bacillus halodurans</name>
    <dbReference type="NCBI Taxonomy" id="86665"/>
    <lineage>
        <taxon>Bacteria</taxon>
        <taxon>Bacillati</taxon>
        <taxon>Bacillota</taxon>
        <taxon>Bacilli</taxon>
        <taxon>Bacillales</taxon>
        <taxon>Bacillaceae</taxon>
        <taxon>Halalkalibacterium (ex Joshi et al. 2022)</taxon>
    </lineage>
</organism>
<keyword evidence="1" id="KW-0678">Repressor</keyword>